<gene>
    <name evidence="2" type="ORF">S03H2_28419</name>
</gene>
<evidence type="ECO:0000256" key="1">
    <source>
        <dbReference type="SAM" id="MobiDB-lite"/>
    </source>
</evidence>
<feature type="compositionally biased region" description="Basic and acidic residues" evidence="1">
    <location>
        <begin position="291"/>
        <end position="300"/>
    </location>
</feature>
<evidence type="ECO:0000313" key="2">
    <source>
        <dbReference type="EMBL" id="GAH56570.1"/>
    </source>
</evidence>
<sequence>TDAGRKALERGEAPVVTREDVGQDELSRFRIYGELSGVDTDLLDACVELFQNTDMRSLEEMERVLAELNIPQTNRNRWIALYRGYLRNTTPPEKRDELYPLPVAAEVKGEEGSTLAGERTKGEKLDYVVEGNEILRVGEELGSFNFRQALQVVAAKRGTVPPQPAGGGGLKDFAEAVKLLSPNKPLTLEDIITIVNTINESRGSGGDGNPTQQKGFVVSSEGDVTELKEGQPIVIKKVERKPAKTYFLNEDQELVEQDPGKPIVIKVQQGSTNPGTPAMLPFPVMGGDGKPVLDDDGKPV</sequence>
<dbReference type="EMBL" id="BARU01017119">
    <property type="protein sequence ID" value="GAH56570.1"/>
    <property type="molecule type" value="Genomic_DNA"/>
</dbReference>
<accession>X1HHQ0</accession>
<organism evidence="2">
    <name type="scientific">marine sediment metagenome</name>
    <dbReference type="NCBI Taxonomy" id="412755"/>
    <lineage>
        <taxon>unclassified sequences</taxon>
        <taxon>metagenomes</taxon>
        <taxon>ecological metagenomes</taxon>
    </lineage>
</organism>
<protein>
    <submittedName>
        <fullName evidence="2">Uncharacterized protein</fullName>
    </submittedName>
</protein>
<name>X1HHQ0_9ZZZZ</name>
<feature type="region of interest" description="Disordered" evidence="1">
    <location>
        <begin position="267"/>
        <end position="300"/>
    </location>
</feature>
<proteinExistence type="predicted"/>
<feature type="non-terminal residue" evidence="2">
    <location>
        <position position="1"/>
    </location>
</feature>
<reference evidence="2" key="1">
    <citation type="journal article" date="2014" name="Front. Microbiol.">
        <title>High frequency of phylogenetically diverse reductive dehalogenase-homologous genes in deep subseafloor sedimentary metagenomes.</title>
        <authorList>
            <person name="Kawai M."/>
            <person name="Futagami T."/>
            <person name="Toyoda A."/>
            <person name="Takaki Y."/>
            <person name="Nishi S."/>
            <person name="Hori S."/>
            <person name="Arai W."/>
            <person name="Tsubouchi T."/>
            <person name="Morono Y."/>
            <person name="Uchiyama I."/>
            <person name="Ito T."/>
            <person name="Fujiyama A."/>
            <person name="Inagaki F."/>
            <person name="Takami H."/>
        </authorList>
    </citation>
    <scope>NUCLEOTIDE SEQUENCE</scope>
    <source>
        <strain evidence="2">Expedition CK06-06</strain>
    </source>
</reference>
<comment type="caution">
    <text evidence="2">The sequence shown here is derived from an EMBL/GenBank/DDBJ whole genome shotgun (WGS) entry which is preliminary data.</text>
</comment>
<feature type="non-terminal residue" evidence="2">
    <location>
        <position position="300"/>
    </location>
</feature>
<dbReference type="AlphaFoldDB" id="X1HHQ0"/>